<organism evidence="2 3">
    <name type="scientific">Pendulispora albinea</name>
    <dbReference type="NCBI Taxonomy" id="2741071"/>
    <lineage>
        <taxon>Bacteria</taxon>
        <taxon>Pseudomonadati</taxon>
        <taxon>Myxococcota</taxon>
        <taxon>Myxococcia</taxon>
        <taxon>Myxococcales</taxon>
        <taxon>Sorangiineae</taxon>
        <taxon>Pendulisporaceae</taxon>
        <taxon>Pendulispora</taxon>
    </lineage>
</organism>
<reference evidence="2 3" key="1">
    <citation type="submission" date="2021-12" db="EMBL/GenBank/DDBJ databases">
        <title>Discovery of the Pendulisporaceae a myxobacterial family with distinct sporulation behavior and unique specialized metabolism.</title>
        <authorList>
            <person name="Garcia R."/>
            <person name="Popoff A."/>
            <person name="Bader C.D."/>
            <person name="Loehr J."/>
            <person name="Walesch S."/>
            <person name="Walt C."/>
            <person name="Boldt J."/>
            <person name="Bunk B."/>
            <person name="Haeckl F.J.F.P.J."/>
            <person name="Gunesch A.P."/>
            <person name="Birkelbach J."/>
            <person name="Nuebel U."/>
            <person name="Pietschmann T."/>
            <person name="Bach T."/>
            <person name="Mueller R."/>
        </authorList>
    </citation>
    <scope>NUCLEOTIDE SEQUENCE [LARGE SCALE GENOMIC DNA]</scope>
    <source>
        <strain evidence="2 3">MSr11954</strain>
    </source>
</reference>
<feature type="domain" description="PpiC" evidence="1">
    <location>
        <begin position="123"/>
        <end position="247"/>
    </location>
</feature>
<dbReference type="InterPro" id="IPR000297">
    <property type="entry name" value="PPIase_PpiC"/>
</dbReference>
<evidence type="ECO:0000313" key="3">
    <source>
        <dbReference type="Proteomes" id="UP001370348"/>
    </source>
</evidence>
<keyword evidence="2" id="KW-0413">Isomerase</keyword>
<evidence type="ECO:0000313" key="2">
    <source>
        <dbReference type="EMBL" id="WXB18346.1"/>
    </source>
</evidence>
<dbReference type="Proteomes" id="UP001370348">
    <property type="component" value="Chromosome"/>
</dbReference>
<dbReference type="RefSeq" id="WP_394827979.1">
    <property type="nucleotide sequence ID" value="NZ_CP089984.1"/>
</dbReference>
<keyword evidence="3" id="KW-1185">Reference proteome</keyword>
<gene>
    <name evidence="2" type="ORF">LZC94_13985</name>
</gene>
<dbReference type="EMBL" id="CP089984">
    <property type="protein sequence ID" value="WXB18346.1"/>
    <property type="molecule type" value="Genomic_DNA"/>
</dbReference>
<dbReference type="PANTHER" id="PTHR47245:SF2">
    <property type="entry name" value="PEPTIDYL-PROLYL CIS-TRANS ISOMERASE HP_0175-RELATED"/>
    <property type="match status" value="1"/>
</dbReference>
<dbReference type="InterPro" id="IPR050245">
    <property type="entry name" value="PrsA_foldase"/>
</dbReference>
<dbReference type="GO" id="GO:0016853">
    <property type="term" value="F:isomerase activity"/>
    <property type="evidence" value="ECO:0007669"/>
    <property type="project" value="UniProtKB-KW"/>
</dbReference>
<proteinExistence type="predicted"/>
<dbReference type="Pfam" id="PF13145">
    <property type="entry name" value="Rotamase_2"/>
    <property type="match status" value="1"/>
</dbReference>
<dbReference type="PANTHER" id="PTHR47245">
    <property type="entry name" value="PEPTIDYLPROLYL ISOMERASE"/>
    <property type="match status" value="1"/>
</dbReference>
<protein>
    <submittedName>
        <fullName evidence="2">Peptidyl-prolyl cis-trans isomerase</fullName>
    </submittedName>
</protein>
<name>A0ABZ2M757_9BACT</name>
<accession>A0ABZ2M757</accession>
<sequence>MIVHRFLREPLVHFALIGAALFATERRWRPAERAAVEQSRTMPARIEATDDVRRGLTEEHIRTHGRPPTPSETNALVAAWIDDEVLFREGLVRGLDKDDPRVHQRVVEKMSFVLEQGITPAAPTEEELSAWFNAHSSKWAQPELVDFTQVFVQGDGAPAQERARGMLAELEKGANPAGLGDTFSGGRRYRRRKIADLGESFGPDFSAGLAEQKEGRWALRRSRFGFHLVRVDRRTPAERPSLSQVREEVALDFQQAHRAEKMNRAIAELRKRWPVEKAP</sequence>
<evidence type="ECO:0000259" key="1">
    <source>
        <dbReference type="Pfam" id="PF13145"/>
    </source>
</evidence>